<dbReference type="EMBL" id="CAESAL010000041">
    <property type="protein sequence ID" value="CAB4343172.1"/>
    <property type="molecule type" value="Genomic_DNA"/>
</dbReference>
<dbReference type="EMBL" id="CAEZVC010000038">
    <property type="protein sequence ID" value="CAB4621243.1"/>
    <property type="molecule type" value="Genomic_DNA"/>
</dbReference>
<accession>A0A6J6ARY6</accession>
<proteinExistence type="predicted"/>
<feature type="domain" description="YHYH" evidence="2">
    <location>
        <begin position="183"/>
        <end position="277"/>
    </location>
</feature>
<gene>
    <name evidence="5" type="ORF">UFOPK1906_00789</name>
    <name evidence="6" type="ORF">UFOPK2624_00373</name>
    <name evidence="7" type="ORF">UFOPK3010_00953</name>
    <name evidence="3" type="ORF">UFOPK3331_01195</name>
    <name evidence="8" type="ORF">UFOPK3785_00117</name>
    <name evidence="4" type="ORF">UFOPK4201_01824</name>
    <name evidence="9" type="ORF">UFOPK4371_00637</name>
</gene>
<evidence type="ECO:0000313" key="9">
    <source>
        <dbReference type="EMBL" id="CAB5076041.1"/>
    </source>
</evidence>
<reference evidence="4" key="1">
    <citation type="submission" date="2020-05" db="EMBL/GenBank/DDBJ databases">
        <authorList>
            <person name="Chiriac C."/>
            <person name="Salcher M."/>
            <person name="Ghai R."/>
            <person name="Kavagutti S V."/>
        </authorList>
    </citation>
    <scope>NUCLEOTIDE SEQUENCE</scope>
</reference>
<evidence type="ECO:0000313" key="6">
    <source>
        <dbReference type="EMBL" id="CAB4698065.1"/>
    </source>
</evidence>
<feature type="region of interest" description="Disordered" evidence="1">
    <location>
        <begin position="325"/>
        <end position="346"/>
    </location>
</feature>
<evidence type="ECO:0000313" key="8">
    <source>
        <dbReference type="EMBL" id="CAB4940044.1"/>
    </source>
</evidence>
<dbReference type="InterPro" id="IPR025924">
    <property type="entry name" value="YHYH_dom"/>
</dbReference>
<sequence>MKLRQVALAVACIAILAAGCGSSSPSSSTTSTAVTTADGQHTFEIDHFAEGAIAGDVATADCTLSGGSASTCATFTIAGTPATYSAGPFCPDTITTPADQAGIWFDGKGTYDLTGSFIRNLSTFYNDSKWHMYDDLGKVNVTNTKEAFLGAARPDVDPAYQNYCVEGRAEWVNNGSPITKTVVIPAKPILTSGSSLANGLDWGITLDGIVIAKSAPVSAILGAHTIASFDDCGGHFNNVEGYHMHGVTGCGTLDDDHITGETAMFGYAMDGFPIHLPLTGEDLSAANLDECGGHSTPGLGYHYHANDPSKNSVLTCLKGELAMTTDAQGGGPGNGQGAPNGGTPDLTATAAKLGITVHELEDALGQSPNGDFTTAAKILGISAADLEAAMPQRPAGANGSPPVN</sequence>
<organism evidence="4">
    <name type="scientific">freshwater metagenome</name>
    <dbReference type="NCBI Taxonomy" id="449393"/>
    <lineage>
        <taxon>unclassified sequences</taxon>
        <taxon>metagenomes</taxon>
        <taxon>ecological metagenomes</taxon>
    </lineage>
</organism>
<feature type="compositionally biased region" description="Gly residues" evidence="1">
    <location>
        <begin position="328"/>
        <end position="340"/>
    </location>
</feature>
<evidence type="ECO:0000313" key="4">
    <source>
        <dbReference type="EMBL" id="CAB4372777.1"/>
    </source>
</evidence>
<evidence type="ECO:0000259" key="2">
    <source>
        <dbReference type="Pfam" id="PF14240"/>
    </source>
</evidence>
<dbReference type="EMBL" id="CAEUNJ010000108">
    <property type="protein sequence ID" value="CAB4372777.1"/>
    <property type="molecule type" value="Genomic_DNA"/>
</dbReference>
<evidence type="ECO:0000313" key="3">
    <source>
        <dbReference type="EMBL" id="CAB4343172.1"/>
    </source>
</evidence>
<evidence type="ECO:0000313" key="5">
    <source>
        <dbReference type="EMBL" id="CAB4621243.1"/>
    </source>
</evidence>
<dbReference type="AlphaFoldDB" id="A0A6J6ARY6"/>
<dbReference type="EMBL" id="CAEZXY010000008">
    <property type="protein sequence ID" value="CAB4698065.1"/>
    <property type="molecule type" value="Genomic_DNA"/>
</dbReference>
<evidence type="ECO:0000256" key="1">
    <source>
        <dbReference type="SAM" id="MobiDB-lite"/>
    </source>
</evidence>
<dbReference type="EMBL" id="CAFBRD010000024">
    <property type="protein sequence ID" value="CAB5076041.1"/>
    <property type="molecule type" value="Genomic_DNA"/>
</dbReference>
<protein>
    <submittedName>
        <fullName evidence="4">Unannotated protein</fullName>
    </submittedName>
</protein>
<dbReference type="Pfam" id="PF14240">
    <property type="entry name" value="YHYH"/>
    <property type="match status" value="1"/>
</dbReference>
<dbReference type="EMBL" id="CAFBNJ010000003">
    <property type="protein sequence ID" value="CAB4940044.1"/>
    <property type="molecule type" value="Genomic_DNA"/>
</dbReference>
<dbReference type="EMBL" id="CAFAAM010000120">
    <property type="protein sequence ID" value="CAB4807648.1"/>
    <property type="molecule type" value="Genomic_DNA"/>
</dbReference>
<name>A0A6J6ARY6_9ZZZZ</name>
<dbReference type="PROSITE" id="PS51257">
    <property type="entry name" value="PROKAR_LIPOPROTEIN"/>
    <property type="match status" value="1"/>
</dbReference>
<evidence type="ECO:0000313" key="7">
    <source>
        <dbReference type="EMBL" id="CAB4807648.1"/>
    </source>
</evidence>